<comment type="caution">
    <text evidence="6">The sequence shown here is derived from an EMBL/GenBank/DDBJ whole genome shotgun (WGS) entry which is preliminary data.</text>
</comment>
<evidence type="ECO:0000256" key="4">
    <source>
        <dbReference type="ARBA" id="ARBA00023163"/>
    </source>
</evidence>
<organism evidence="6 7">
    <name type="scientific">Prosthecodimorpha hirschii</name>
    <dbReference type="NCBI Taxonomy" id="665126"/>
    <lineage>
        <taxon>Bacteria</taxon>
        <taxon>Pseudomonadati</taxon>
        <taxon>Pseudomonadota</taxon>
        <taxon>Alphaproteobacteria</taxon>
        <taxon>Hyphomicrobiales</taxon>
        <taxon>Ancalomicrobiaceae</taxon>
        <taxon>Prosthecodimorpha</taxon>
    </lineage>
</organism>
<dbReference type="Pfam" id="PF00126">
    <property type="entry name" value="HTH_1"/>
    <property type="match status" value="1"/>
</dbReference>
<dbReference type="PANTHER" id="PTHR30537:SF3">
    <property type="entry name" value="TRANSCRIPTIONAL REGULATORY PROTEIN"/>
    <property type="match status" value="1"/>
</dbReference>
<name>A0A0P6W5T3_9HYPH</name>
<feature type="domain" description="HTH lysR-type" evidence="5">
    <location>
        <begin position="4"/>
        <end position="61"/>
    </location>
</feature>
<dbReference type="GO" id="GO:0043565">
    <property type="term" value="F:sequence-specific DNA binding"/>
    <property type="evidence" value="ECO:0007669"/>
    <property type="project" value="TreeGrafter"/>
</dbReference>
<dbReference type="InterPro" id="IPR058163">
    <property type="entry name" value="LysR-type_TF_proteobact-type"/>
</dbReference>
<dbReference type="RefSeq" id="WP_054360019.1">
    <property type="nucleotide sequence ID" value="NZ_LJYW01000001.1"/>
</dbReference>
<dbReference type="InterPro" id="IPR005119">
    <property type="entry name" value="LysR_subst-bd"/>
</dbReference>
<dbReference type="InterPro" id="IPR036390">
    <property type="entry name" value="WH_DNA-bd_sf"/>
</dbReference>
<accession>A0A0P6W5T3</accession>
<dbReference type="Pfam" id="PF03466">
    <property type="entry name" value="LysR_substrate"/>
    <property type="match status" value="1"/>
</dbReference>
<dbReference type="PROSITE" id="PS50931">
    <property type="entry name" value="HTH_LYSR"/>
    <property type="match status" value="1"/>
</dbReference>
<keyword evidence="2" id="KW-0805">Transcription regulation</keyword>
<dbReference type="Gene3D" id="1.10.10.10">
    <property type="entry name" value="Winged helix-like DNA-binding domain superfamily/Winged helix DNA-binding domain"/>
    <property type="match status" value="1"/>
</dbReference>
<dbReference type="EMBL" id="LJYW01000001">
    <property type="protein sequence ID" value="KPL53855.1"/>
    <property type="molecule type" value="Genomic_DNA"/>
</dbReference>
<dbReference type="InterPro" id="IPR000847">
    <property type="entry name" value="LysR_HTH_N"/>
</dbReference>
<evidence type="ECO:0000256" key="2">
    <source>
        <dbReference type="ARBA" id="ARBA00023015"/>
    </source>
</evidence>
<evidence type="ECO:0000256" key="1">
    <source>
        <dbReference type="ARBA" id="ARBA00009437"/>
    </source>
</evidence>
<gene>
    <name evidence="6" type="ORF">ABB55_17930</name>
</gene>
<dbReference type="AlphaFoldDB" id="A0A0P6W5T3"/>
<dbReference type="SUPFAM" id="SSF53850">
    <property type="entry name" value="Periplasmic binding protein-like II"/>
    <property type="match status" value="1"/>
</dbReference>
<reference evidence="6 7" key="1">
    <citation type="submission" date="2015-09" db="EMBL/GenBank/DDBJ databases">
        <authorList>
            <person name="Jackson K.R."/>
            <person name="Lunt B.L."/>
            <person name="Fisher J.N.B."/>
            <person name="Gardner A.V."/>
            <person name="Bailey M.E."/>
            <person name="Deus L.M."/>
            <person name="Earl A.S."/>
            <person name="Gibby P.D."/>
            <person name="Hartmann K.A."/>
            <person name="Liu J.E."/>
            <person name="Manci A.M."/>
            <person name="Nielsen D.A."/>
            <person name="Solomon M.B."/>
            <person name="Breakwell D.P."/>
            <person name="Burnett S.H."/>
            <person name="Grose J.H."/>
        </authorList>
    </citation>
    <scope>NUCLEOTIDE SEQUENCE [LARGE SCALE GENOMIC DNA]</scope>
    <source>
        <strain evidence="6 7">16</strain>
    </source>
</reference>
<dbReference type="InterPro" id="IPR036388">
    <property type="entry name" value="WH-like_DNA-bd_sf"/>
</dbReference>
<dbReference type="GO" id="GO:0003700">
    <property type="term" value="F:DNA-binding transcription factor activity"/>
    <property type="evidence" value="ECO:0007669"/>
    <property type="project" value="InterPro"/>
</dbReference>
<keyword evidence="4" id="KW-0804">Transcription</keyword>
<keyword evidence="3" id="KW-0238">DNA-binding</keyword>
<proteinExistence type="inferred from homology"/>
<dbReference type="Gene3D" id="3.40.190.290">
    <property type="match status" value="1"/>
</dbReference>
<dbReference type="Proteomes" id="UP000048984">
    <property type="component" value="Unassembled WGS sequence"/>
</dbReference>
<dbReference type="STRING" id="665126.ABB55_17930"/>
<evidence type="ECO:0000313" key="7">
    <source>
        <dbReference type="Proteomes" id="UP000048984"/>
    </source>
</evidence>
<sequence>MARPDWGDFQVFLAVARSGQISRAGQQLGLDHATVGRRIARLERSLAAHLFDRSPRGYQLNDAGERLLARVEAMESAVYGAQGDVGGVDLELSGTVRVGVPDGFGTMFLAPRIGALCRAHPSLEVQVVAVLRPFNLSRREADIAIGLSIPEAGRLVGRKLTDYSLHLYATEAYFAERGHPQSAADLRRHRGIGYIQDLIHAPEFEMLTEIGTGLKPRFTSSNLIAQLHATLAGTGLCLLPDFLAAGFPALTRVLPAEVEVMRSFWLIMHQDTRDLARIRVTADFIRDCVEAEHRLFLPGLSLPGAGRDATETAPCAS</sequence>
<dbReference type="PANTHER" id="PTHR30537">
    <property type="entry name" value="HTH-TYPE TRANSCRIPTIONAL REGULATOR"/>
    <property type="match status" value="1"/>
</dbReference>
<evidence type="ECO:0000256" key="3">
    <source>
        <dbReference type="ARBA" id="ARBA00023125"/>
    </source>
</evidence>
<comment type="similarity">
    <text evidence="1">Belongs to the LysR transcriptional regulatory family.</text>
</comment>
<keyword evidence="7" id="KW-1185">Reference proteome</keyword>
<dbReference type="GO" id="GO:0006351">
    <property type="term" value="P:DNA-templated transcription"/>
    <property type="evidence" value="ECO:0007669"/>
    <property type="project" value="TreeGrafter"/>
</dbReference>
<protein>
    <submittedName>
        <fullName evidence="6">LysR family transcriptional regulator</fullName>
    </submittedName>
</protein>
<evidence type="ECO:0000259" key="5">
    <source>
        <dbReference type="PROSITE" id="PS50931"/>
    </source>
</evidence>
<dbReference type="SUPFAM" id="SSF46785">
    <property type="entry name" value="Winged helix' DNA-binding domain"/>
    <property type="match status" value="1"/>
</dbReference>
<reference evidence="6 7" key="2">
    <citation type="submission" date="2015-10" db="EMBL/GenBank/DDBJ databases">
        <title>Draft Genome Sequence of Prosthecomicrobium hirschii ATCC 27832.</title>
        <authorList>
            <person name="Daniel J."/>
            <person name="Givan S.A."/>
            <person name="Brun Y.V."/>
            <person name="Brown P.J."/>
        </authorList>
    </citation>
    <scope>NUCLEOTIDE SEQUENCE [LARGE SCALE GENOMIC DNA]</scope>
    <source>
        <strain evidence="6 7">16</strain>
    </source>
</reference>
<evidence type="ECO:0000313" key="6">
    <source>
        <dbReference type="EMBL" id="KPL53855.1"/>
    </source>
</evidence>